<dbReference type="Pfam" id="PF00494">
    <property type="entry name" value="SQS_PSY"/>
    <property type="match status" value="1"/>
</dbReference>
<protein>
    <submittedName>
        <fullName evidence="1">Phytoene/squalene synthetase</fullName>
    </submittedName>
</protein>
<organism evidence="1 2">
    <name type="scientific">Cribrihabitans marinus</name>
    <dbReference type="NCBI Taxonomy" id="1227549"/>
    <lineage>
        <taxon>Bacteria</taxon>
        <taxon>Pseudomonadati</taxon>
        <taxon>Pseudomonadota</taxon>
        <taxon>Alphaproteobacteria</taxon>
        <taxon>Rhodobacterales</taxon>
        <taxon>Paracoccaceae</taxon>
        <taxon>Cribrihabitans</taxon>
    </lineage>
</organism>
<accession>A0A1H7DYS8</accession>
<dbReference type="SUPFAM" id="SSF48576">
    <property type="entry name" value="Terpenoid synthases"/>
    <property type="match status" value="1"/>
</dbReference>
<reference evidence="1 2" key="1">
    <citation type="submission" date="2016-10" db="EMBL/GenBank/DDBJ databases">
        <authorList>
            <person name="de Groot N.N."/>
        </authorList>
    </citation>
    <scope>NUCLEOTIDE SEQUENCE [LARGE SCALE GENOMIC DNA]</scope>
    <source>
        <strain evidence="1 2">DSM 29340</strain>
    </source>
</reference>
<dbReference type="Proteomes" id="UP000199379">
    <property type="component" value="Unassembled WGS sequence"/>
</dbReference>
<dbReference type="InterPro" id="IPR008949">
    <property type="entry name" value="Isoprenoid_synthase_dom_sf"/>
</dbReference>
<dbReference type="InterPro" id="IPR002060">
    <property type="entry name" value="Squ/phyt_synthse"/>
</dbReference>
<dbReference type="RefSeq" id="WP_092371284.1">
    <property type="nucleotide sequence ID" value="NZ_BMGV01000001.1"/>
</dbReference>
<keyword evidence="2" id="KW-1185">Reference proteome</keyword>
<proteinExistence type="predicted"/>
<dbReference type="AlphaFoldDB" id="A0A1H7DYS8"/>
<evidence type="ECO:0000313" key="1">
    <source>
        <dbReference type="EMBL" id="SEK06896.1"/>
    </source>
</evidence>
<sequence length="258" mass="28424">MAFDADLTACADLVRRADPDRFLAAMAAPVAARRVLFPLYALNVEVSRAPWVTQEPMIAEMRLQWWRDALAEIAAGDAVRRHEVVTPLADVLSPEMAAGLDEFVAVRRWDIYRDPFEDAEHFERYIDHSLGSIAWAAARALGAADEAVVRDAAWASGVASWLRAIPDLEARGRVPLLDGTADGVRALAQDALDRLARARAGRARVPAPARPALFFAWQAETVLKQARTAPGRVAEGSLGTSEFRRRTSLMWRAATGRW</sequence>
<dbReference type="STRING" id="1227549.SAMN05444007_11717"/>
<evidence type="ECO:0000313" key="2">
    <source>
        <dbReference type="Proteomes" id="UP000199379"/>
    </source>
</evidence>
<dbReference type="Gene3D" id="1.10.600.10">
    <property type="entry name" value="Farnesyl Diphosphate Synthase"/>
    <property type="match status" value="1"/>
</dbReference>
<name>A0A1H7DYS8_9RHOB</name>
<gene>
    <name evidence="1" type="ORF">SAMN05444007_11717</name>
</gene>
<dbReference type="OrthoDB" id="9814909at2"/>
<dbReference type="EMBL" id="FNYD01000017">
    <property type="protein sequence ID" value="SEK06896.1"/>
    <property type="molecule type" value="Genomic_DNA"/>
</dbReference>